<evidence type="ECO:0000256" key="3">
    <source>
        <dbReference type="SAM" id="MobiDB-lite"/>
    </source>
</evidence>
<dbReference type="AlphaFoldDB" id="A0A0D8X8Z1"/>
<dbReference type="EMBL" id="KN716919">
    <property type="protein sequence ID" value="KJH41055.1"/>
    <property type="molecule type" value="Genomic_DNA"/>
</dbReference>
<evidence type="ECO:0000313" key="5">
    <source>
        <dbReference type="Proteomes" id="UP000053766"/>
    </source>
</evidence>
<keyword evidence="5" id="KW-1185">Reference proteome</keyword>
<feature type="region of interest" description="Disordered" evidence="3">
    <location>
        <begin position="20"/>
        <end position="57"/>
    </location>
</feature>
<dbReference type="Proteomes" id="UP000053766">
    <property type="component" value="Unassembled WGS sequence"/>
</dbReference>
<dbReference type="InterPro" id="IPR007940">
    <property type="entry name" value="SH3BP5"/>
</dbReference>
<evidence type="ECO:0000313" key="4">
    <source>
        <dbReference type="EMBL" id="KJH41055.1"/>
    </source>
</evidence>
<feature type="compositionally biased region" description="Pro residues" evidence="3">
    <location>
        <begin position="37"/>
        <end position="50"/>
    </location>
</feature>
<protein>
    <submittedName>
        <fullName evidence="4">Uncharacterized protein</fullName>
    </submittedName>
</protein>
<accession>A0A0D8X8Z1</accession>
<dbReference type="GO" id="GO:0035556">
    <property type="term" value="P:intracellular signal transduction"/>
    <property type="evidence" value="ECO:0007669"/>
    <property type="project" value="InterPro"/>
</dbReference>
<reference evidence="4 5" key="1">
    <citation type="submission" date="2013-11" db="EMBL/GenBank/DDBJ databases">
        <title>Draft genome of the bovine lungworm Dictyocaulus viviparus.</title>
        <authorList>
            <person name="Mitreva M."/>
        </authorList>
    </citation>
    <scope>NUCLEOTIDE SEQUENCE [LARGE SCALE GENOMIC DNA]</scope>
    <source>
        <strain evidence="4 5">HannoverDv2000</strain>
    </source>
</reference>
<proteinExistence type="inferred from homology"/>
<dbReference type="OrthoDB" id="446789at2759"/>
<name>A0A0D8X8Z1_DICVI</name>
<comment type="similarity">
    <text evidence="1">Belongs to the SH3BP5 family.</text>
</comment>
<feature type="non-terminal residue" evidence="4">
    <location>
        <position position="1"/>
    </location>
</feature>
<sequence>VRQKKCDYTTSLRKLERISDSIHEQRSIGGGSAREPPANPPPYQPTAPPPYEDDDGRYEISQETVGAPLTSFLMFFSSVKVGRELSKTLSLEIKGKRIDLLTEFQREFVFLRHLSIS</sequence>
<organism evidence="4 5">
    <name type="scientific">Dictyocaulus viviparus</name>
    <name type="common">Bovine lungworm</name>
    <dbReference type="NCBI Taxonomy" id="29172"/>
    <lineage>
        <taxon>Eukaryota</taxon>
        <taxon>Metazoa</taxon>
        <taxon>Ecdysozoa</taxon>
        <taxon>Nematoda</taxon>
        <taxon>Chromadorea</taxon>
        <taxon>Rhabditida</taxon>
        <taxon>Rhabditina</taxon>
        <taxon>Rhabditomorpha</taxon>
        <taxon>Strongyloidea</taxon>
        <taxon>Metastrongylidae</taxon>
        <taxon>Dictyocaulus</taxon>
    </lineage>
</organism>
<evidence type="ECO:0000256" key="2">
    <source>
        <dbReference type="ARBA" id="ARBA00023054"/>
    </source>
</evidence>
<dbReference type="STRING" id="29172.A0A0D8X8Z1"/>
<dbReference type="Pfam" id="PF05276">
    <property type="entry name" value="SH3BP5"/>
    <property type="match status" value="1"/>
</dbReference>
<reference evidence="5" key="2">
    <citation type="journal article" date="2016" name="Sci. Rep.">
        <title>Dictyocaulus viviparus genome, variome and transcriptome elucidate lungworm biology and support future intervention.</title>
        <authorList>
            <person name="McNulty S.N."/>
            <person name="Strube C."/>
            <person name="Rosa B.A."/>
            <person name="Martin J.C."/>
            <person name="Tyagi R."/>
            <person name="Choi Y.J."/>
            <person name="Wang Q."/>
            <person name="Hallsworth Pepin K."/>
            <person name="Zhang X."/>
            <person name="Ozersky P."/>
            <person name="Wilson R.K."/>
            <person name="Sternberg P.W."/>
            <person name="Gasser R.B."/>
            <person name="Mitreva M."/>
        </authorList>
    </citation>
    <scope>NUCLEOTIDE SEQUENCE [LARGE SCALE GENOMIC DNA]</scope>
    <source>
        <strain evidence="5">HannoverDv2000</strain>
    </source>
</reference>
<evidence type="ECO:0000256" key="1">
    <source>
        <dbReference type="ARBA" id="ARBA00007796"/>
    </source>
</evidence>
<keyword evidence="2" id="KW-0175">Coiled coil</keyword>
<gene>
    <name evidence="4" type="ORF">DICVIV_12980</name>
</gene>